<name>M2QZ48_CERS8</name>
<organism evidence="2 3">
    <name type="scientific">Ceriporiopsis subvermispora (strain B)</name>
    <name type="common">White-rot fungus</name>
    <name type="synonym">Gelatoporia subvermispora</name>
    <dbReference type="NCBI Taxonomy" id="914234"/>
    <lineage>
        <taxon>Eukaryota</taxon>
        <taxon>Fungi</taxon>
        <taxon>Dikarya</taxon>
        <taxon>Basidiomycota</taxon>
        <taxon>Agaricomycotina</taxon>
        <taxon>Agaricomycetes</taxon>
        <taxon>Polyporales</taxon>
        <taxon>Gelatoporiaceae</taxon>
        <taxon>Gelatoporia</taxon>
    </lineage>
</organism>
<dbReference type="HOGENOM" id="CLU_1102663_0_0_1"/>
<dbReference type="InterPro" id="IPR045340">
    <property type="entry name" value="DUF6533"/>
</dbReference>
<evidence type="ECO:0000313" key="3">
    <source>
        <dbReference type="Proteomes" id="UP000016930"/>
    </source>
</evidence>
<protein>
    <recommendedName>
        <fullName evidence="1">DUF6533 domain-containing protein</fullName>
    </recommendedName>
</protein>
<dbReference type="Pfam" id="PF20151">
    <property type="entry name" value="DUF6533"/>
    <property type="match status" value="1"/>
</dbReference>
<evidence type="ECO:0000313" key="2">
    <source>
        <dbReference type="EMBL" id="EMD31202.1"/>
    </source>
</evidence>
<dbReference type="OrthoDB" id="2940333at2759"/>
<proteinExistence type="predicted"/>
<accession>M2QZ48</accession>
<keyword evidence="3" id="KW-1185">Reference proteome</keyword>
<dbReference type="Proteomes" id="UP000016930">
    <property type="component" value="Unassembled WGS sequence"/>
</dbReference>
<dbReference type="EMBL" id="KB445822">
    <property type="protein sequence ID" value="EMD31202.1"/>
    <property type="molecule type" value="Genomic_DNA"/>
</dbReference>
<evidence type="ECO:0000259" key="1">
    <source>
        <dbReference type="Pfam" id="PF20151"/>
    </source>
</evidence>
<sequence>MHVSSGFAEKELRQDYIYSLCPFATCTIVLHEYVATFDMELEVLWSRKITNIPSILFLLNRYGTIIQALWIVSLSFISIEDEVLVLEAVHDCFGSVMPHIVLHLGCISSRNSRLGITALMLGLVPFCTNLERSQLTNSFQRKQYGTCAQLSALDWLDEICLQTWNPATIKNDIRKDISHSVVFTHASLILCDMLVLWVTLSSTFSTRRPASSSEPRVSIWKLLVRDACKLVYGSQGSVQNLDAAMSCTEERI</sequence>
<dbReference type="AlphaFoldDB" id="M2QZ48"/>
<feature type="domain" description="DUF6533" evidence="1">
    <location>
        <begin position="23"/>
        <end position="66"/>
    </location>
</feature>
<reference evidence="2 3" key="1">
    <citation type="journal article" date="2012" name="Proc. Natl. Acad. Sci. U.S.A.">
        <title>Comparative genomics of Ceriporiopsis subvermispora and Phanerochaete chrysosporium provide insight into selective ligninolysis.</title>
        <authorList>
            <person name="Fernandez-Fueyo E."/>
            <person name="Ruiz-Duenas F.J."/>
            <person name="Ferreira P."/>
            <person name="Floudas D."/>
            <person name="Hibbett D.S."/>
            <person name="Canessa P."/>
            <person name="Larrondo L.F."/>
            <person name="James T.Y."/>
            <person name="Seelenfreund D."/>
            <person name="Lobos S."/>
            <person name="Polanco R."/>
            <person name="Tello M."/>
            <person name="Honda Y."/>
            <person name="Watanabe T."/>
            <person name="Watanabe T."/>
            <person name="Ryu J.S."/>
            <person name="Kubicek C.P."/>
            <person name="Schmoll M."/>
            <person name="Gaskell J."/>
            <person name="Hammel K.E."/>
            <person name="St John F.J."/>
            <person name="Vanden Wymelenberg A."/>
            <person name="Sabat G."/>
            <person name="Splinter BonDurant S."/>
            <person name="Syed K."/>
            <person name="Yadav J.S."/>
            <person name="Doddapaneni H."/>
            <person name="Subramanian V."/>
            <person name="Lavin J.L."/>
            <person name="Oguiza J.A."/>
            <person name="Perez G."/>
            <person name="Pisabarro A.G."/>
            <person name="Ramirez L."/>
            <person name="Santoyo F."/>
            <person name="Master E."/>
            <person name="Coutinho P.M."/>
            <person name="Henrissat B."/>
            <person name="Lombard V."/>
            <person name="Magnuson J.K."/>
            <person name="Kuees U."/>
            <person name="Hori C."/>
            <person name="Igarashi K."/>
            <person name="Samejima M."/>
            <person name="Held B.W."/>
            <person name="Barry K.W."/>
            <person name="LaButti K.M."/>
            <person name="Lapidus A."/>
            <person name="Lindquist E.A."/>
            <person name="Lucas S.M."/>
            <person name="Riley R."/>
            <person name="Salamov A.A."/>
            <person name="Hoffmeister D."/>
            <person name="Schwenk D."/>
            <person name="Hadar Y."/>
            <person name="Yarden O."/>
            <person name="de Vries R.P."/>
            <person name="Wiebenga A."/>
            <person name="Stenlid J."/>
            <person name="Eastwood D."/>
            <person name="Grigoriev I.V."/>
            <person name="Berka R.M."/>
            <person name="Blanchette R.A."/>
            <person name="Kersten P."/>
            <person name="Martinez A.T."/>
            <person name="Vicuna R."/>
            <person name="Cullen D."/>
        </authorList>
    </citation>
    <scope>NUCLEOTIDE SEQUENCE [LARGE SCALE GENOMIC DNA]</scope>
    <source>
        <strain evidence="2 3">B</strain>
    </source>
</reference>
<gene>
    <name evidence="2" type="ORF">CERSUDRAFT_78365</name>
</gene>